<organism evidence="1 2">
    <name type="scientific">Apolygus lucorum</name>
    <name type="common">Small green plant bug</name>
    <name type="synonym">Lygocoris lucorum</name>
    <dbReference type="NCBI Taxonomy" id="248454"/>
    <lineage>
        <taxon>Eukaryota</taxon>
        <taxon>Metazoa</taxon>
        <taxon>Ecdysozoa</taxon>
        <taxon>Arthropoda</taxon>
        <taxon>Hexapoda</taxon>
        <taxon>Insecta</taxon>
        <taxon>Pterygota</taxon>
        <taxon>Neoptera</taxon>
        <taxon>Paraneoptera</taxon>
        <taxon>Hemiptera</taxon>
        <taxon>Heteroptera</taxon>
        <taxon>Panheteroptera</taxon>
        <taxon>Cimicomorpha</taxon>
        <taxon>Miridae</taxon>
        <taxon>Mirini</taxon>
        <taxon>Apolygus</taxon>
    </lineage>
</organism>
<evidence type="ECO:0000313" key="1">
    <source>
        <dbReference type="EMBL" id="KAF6210062.1"/>
    </source>
</evidence>
<gene>
    <name evidence="1" type="ORF">GE061_015818</name>
</gene>
<protein>
    <submittedName>
        <fullName evidence="1">Uncharacterized protein</fullName>
    </submittedName>
</protein>
<dbReference type="EMBL" id="WIXP02000006">
    <property type="protein sequence ID" value="KAF6210062.1"/>
    <property type="molecule type" value="Genomic_DNA"/>
</dbReference>
<dbReference type="Proteomes" id="UP000466442">
    <property type="component" value="Unassembled WGS sequence"/>
</dbReference>
<keyword evidence="2" id="KW-1185">Reference proteome</keyword>
<reference evidence="1" key="1">
    <citation type="journal article" date="2021" name="Mol. Ecol. Resour.">
        <title>Apolygus lucorum genome provides insights into omnivorousness and mesophyll feeding.</title>
        <authorList>
            <person name="Liu Y."/>
            <person name="Liu H."/>
            <person name="Wang H."/>
            <person name="Huang T."/>
            <person name="Liu B."/>
            <person name="Yang B."/>
            <person name="Yin L."/>
            <person name="Li B."/>
            <person name="Zhang Y."/>
            <person name="Zhang S."/>
            <person name="Jiang F."/>
            <person name="Zhang X."/>
            <person name="Ren Y."/>
            <person name="Wang B."/>
            <person name="Wang S."/>
            <person name="Lu Y."/>
            <person name="Wu K."/>
            <person name="Fan W."/>
            <person name="Wang G."/>
        </authorList>
    </citation>
    <scope>NUCLEOTIDE SEQUENCE</scope>
    <source>
        <strain evidence="1">12Hb</strain>
    </source>
</reference>
<proteinExistence type="predicted"/>
<dbReference type="AlphaFoldDB" id="A0A6A4JBP9"/>
<sequence>MAIWRRRWLFLVHELMVPELKRRSLKEHGIPASLQDHCETCTVYDLANEEGEGKPENTIMANMIYTIKKKNWRVPKRSGIRSSPMTT</sequence>
<evidence type="ECO:0000313" key="2">
    <source>
        <dbReference type="Proteomes" id="UP000466442"/>
    </source>
</evidence>
<accession>A0A6A4JBP9</accession>
<name>A0A6A4JBP9_APOLU</name>
<comment type="caution">
    <text evidence="1">The sequence shown here is derived from an EMBL/GenBank/DDBJ whole genome shotgun (WGS) entry which is preliminary data.</text>
</comment>